<reference evidence="4" key="1">
    <citation type="journal article" date="2019" name="Int. J. Syst. Evol. Microbiol.">
        <title>The Global Catalogue of Microorganisms (GCM) 10K type strain sequencing project: providing services to taxonomists for standard genome sequencing and annotation.</title>
        <authorList>
            <consortium name="The Broad Institute Genomics Platform"/>
            <consortium name="The Broad Institute Genome Sequencing Center for Infectious Disease"/>
            <person name="Wu L."/>
            <person name="Ma J."/>
        </authorList>
    </citation>
    <scope>NUCLEOTIDE SEQUENCE [LARGE SCALE GENOMIC DNA]</scope>
    <source>
        <strain evidence="4">CCUG 60214</strain>
    </source>
</reference>
<dbReference type="InterPro" id="IPR036388">
    <property type="entry name" value="WH-like_DNA-bd_sf"/>
</dbReference>
<evidence type="ECO:0000256" key="1">
    <source>
        <dbReference type="ARBA" id="ARBA00006479"/>
    </source>
</evidence>
<comment type="caution">
    <text evidence="3">The sequence shown here is derived from an EMBL/GenBank/DDBJ whole genome shotgun (WGS) entry which is preliminary data.</text>
</comment>
<dbReference type="InterPro" id="IPR000600">
    <property type="entry name" value="ROK"/>
</dbReference>
<sequence>MPELIAHCRYDPVVSRPQPASQHTVRRHNSALVLDAIAEAPGSSRAAVAARTGLTKATVSSLVDRMIGAGLVAEGGAEARSGPGRRGTALHLSPSGPHGLGVEIGVDYLATCLVDLTGRVRARWLRPSDNRASSPARVLAKVAAAVRTAARQDVPIGGVGVAVPGLVEVAGGSLRVAPNLGWREVDVRGELTRRVELDVPVLVGNEANLAALAELWHGDVASDFLHVSGEIGIGAGIVVGGGLFEGVSGFGGEIGHLSVDPRGPECACGSRGCLERLAGQDEIVRAAGVPGVDDLLDRLASGDRTATTAVRSAARWLGVALSGAVNLLDLPTVVLGGTYARLEPWLQEPLHAELDRRVVSAEWSPVRVVASSLGSEAAVRGAATTAVRAILADPDPYVTSTLA</sequence>
<dbReference type="InterPro" id="IPR036390">
    <property type="entry name" value="WH_DNA-bd_sf"/>
</dbReference>
<feature type="domain" description="HTH marR-type" evidence="2">
    <location>
        <begin position="31"/>
        <end position="74"/>
    </location>
</feature>
<dbReference type="PANTHER" id="PTHR18964">
    <property type="entry name" value="ROK (REPRESSOR, ORF, KINASE) FAMILY"/>
    <property type="match status" value="1"/>
</dbReference>
<evidence type="ECO:0000313" key="3">
    <source>
        <dbReference type="EMBL" id="MFD1147777.1"/>
    </source>
</evidence>
<dbReference type="PANTHER" id="PTHR18964:SF149">
    <property type="entry name" value="BIFUNCTIONAL UDP-N-ACETYLGLUCOSAMINE 2-EPIMERASE_N-ACETYLMANNOSAMINE KINASE"/>
    <property type="match status" value="1"/>
</dbReference>
<proteinExistence type="inferred from homology"/>
<dbReference type="InterPro" id="IPR043129">
    <property type="entry name" value="ATPase_NBD"/>
</dbReference>
<keyword evidence="4" id="KW-1185">Reference proteome</keyword>
<dbReference type="SUPFAM" id="SSF46785">
    <property type="entry name" value="Winged helix' DNA-binding domain"/>
    <property type="match status" value="1"/>
</dbReference>
<dbReference type="Proteomes" id="UP001597168">
    <property type="component" value="Unassembled WGS sequence"/>
</dbReference>
<dbReference type="InterPro" id="IPR000835">
    <property type="entry name" value="HTH_MarR-typ"/>
</dbReference>
<evidence type="ECO:0000259" key="2">
    <source>
        <dbReference type="Pfam" id="PF12802"/>
    </source>
</evidence>
<evidence type="ECO:0000313" key="4">
    <source>
        <dbReference type="Proteomes" id="UP001597168"/>
    </source>
</evidence>
<dbReference type="Pfam" id="PF12802">
    <property type="entry name" value="MarR_2"/>
    <property type="match status" value="1"/>
</dbReference>
<dbReference type="EMBL" id="JBHTLK010000046">
    <property type="protein sequence ID" value="MFD1147777.1"/>
    <property type="molecule type" value="Genomic_DNA"/>
</dbReference>
<dbReference type="Gene3D" id="1.10.10.10">
    <property type="entry name" value="Winged helix-like DNA-binding domain superfamily/Winged helix DNA-binding domain"/>
    <property type="match status" value="1"/>
</dbReference>
<gene>
    <name evidence="3" type="ORF">ACFQ3T_11625</name>
</gene>
<organism evidence="3 4">
    <name type="scientific">Saccharothrix hoggarensis</name>
    <dbReference type="NCBI Taxonomy" id="913853"/>
    <lineage>
        <taxon>Bacteria</taxon>
        <taxon>Bacillati</taxon>
        <taxon>Actinomycetota</taxon>
        <taxon>Actinomycetes</taxon>
        <taxon>Pseudonocardiales</taxon>
        <taxon>Pseudonocardiaceae</taxon>
        <taxon>Saccharothrix</taxon>
    </lineage>
</organism>
<dbReference type="SUPFAM" id="SSF53067">
    <property type="entry name" value="Actin-like ATPase domain"/>
    <property type="match status" value="1"/>
</dbReference>
<protein>
    <submittedName>
        <fullName evidence="3">ROK family protein</fullName>
    </submittedName>
</protein>
<dbReference type="Pfam" id="PF00480">
    <property type="entry name" value="ROK"/>
    <property type="match status" value="1"/>
</dbReference>
<comment type="similarity">
    <text evidence="1">Belongs to the ROK (NagC/XylR) family.</text>
</comment>
<dbReference type="CDD" id="cd24076">
    <property type="entry name" value="ASKHA_ATPase_ROK_BsXylR-like"/>
    <property type="match status" value="1"/>
</dbReference>
<accession>A0ABW3QSK8</accession>
<dbReference type="RefSeq" id="WP_380723197.1">
    <property type="nucleotide sequence ID" value="NZ_JBHTLK010000046.1"/>
</dbReference>
<name>A0ABW3QSK8_9PSEU</name>
<dbReference type="Gene3D" id="3.30.420.40">
    <property type="match status" value="2"/>
</dbReference>